<gene>
    <name evidence="2" type="ORF">MMSR116_28145</name>
</gene>
<feature type="chain" id="PRO_5025464839" evidence="1">
    <location>
        <begin position="22"/>
        <end position="98"/>
    </location>
</feature>
<sequence>MKNLVLVCSFGAMLISGAAFAQGSGAQIDPSLITRTSGSGLDAWSSAEGNDKAGGMWEGATGYHAYAPQQPAYVESVPSNRQWSHLNTRVRRHSAPSY</sequence>
<accession>A0A6B9FXA9</accession>
<reference evidence="2 3" key="1">
    <citation type="journal article" date="2012" name="Genet. Mol. Biol.">
        <title>Analysis of 16S rRNA and mxaF genes revealing insights into Methylobacterium niche-specific plant association.</title>
        <authorList>
            <person name="Dourado M.N."/>
            <person name="Andreote F.D."/>
            <person name="Dini-Andreote F."/>
            <person name="Conti R."/>
            <person name="Araujo J.M."/>
            <person name="Araujo W.L."/>
        </authorList>
    </citation>
    <scope>NUCLEOTIDE SEQUENCE [LARGE SCALE GENOMIC DNA]</scope>
    <source>
        <strain evidence="2 3">SR1.6/6</strain>
    </source>
</reference>
<evidence type="ECO:0000313" key="2">
    <source>
        <dbReference type="EMBL" id="QGY05338.1"/>
    </source>
</evidence>
<proteinExistence type="predicted"/>
<dbReference type="KEGG" id="mmes:MMSR116_28145"/>
<keyword evidence="1" id="KW-0732">Signal</keyword>
<protein>
    <submittedName>
        <fullName evidence="2">Uncharacterized protein</fullName>
    </submittedName>
</protein>
<dbReference type="AlphaFoldDB" id="A0A6B9FXA9"/>
<dbReference type="OrthoDB" id="7996151at2"/>
<feature type="signal peptide" evidence="1">
    <location>
        <begin position="1"/>
        <end position="21"/>
    </location>
</feature>
<evidence type="ECO:0000313" key="3">
    <source>
        <dbReference type="Proteomes" id="UP000012488"/>
    </source>
</evidence>
<dbReference type="Proteomes" id="UP000012488">
    <property type="component" value="Chromosome"/>
</dbReference>
<name>A0A6B9FXA9_9HYPH</name>
<dbReference type="RefSeq" id="WP_010684154.1">
    <property type="nucleotide sequence ID" value="NZ_CP043538.1"/>
</dbReference>
<reference evidence="2 3" key="2">
    <citation type="journal article" date="2013" name="Genome Announc.">
        <title>Draft Genome Sequence of Methylobacterium mesophilicum Strain SR1.6/6, Isolated from Citrus sinensis.</title>
        <authorList>
            <person name="Marinho Almeida D."/>
            <person name="Dini-Andreote F."/>
            <person name="Camargo Neves A.A."/>
            <person name="Juca Ramos R.T."/>
            <person name="Andreote F.D."/>
            <person name="Carneiro A.R."/>
            <person name="Oliveira de Souza Lima A."/>
            <person name="Caracciolo Gomes de Sa P.H."/>
            <person name="Ribeiro Barbosa M.S."/>
            <person name="Araujo W.L."/>
            <person name="Silva A."/>
        </authorList>
    </citation>
    <scope>NUCLEOTIDE SEQUENCE [LARGE SCALE GENOMIC DNA]</scope>
    <source>
        <strain evidence="2 3">SR1.6/6</strain>
    </source>
</reference>
<evidence type="ECO:0000256" key="1">
    <source>
        <dbReference type="SAM" id="SignalP"/>
    </source>
</evidence>
<dbReference type="EMBL" id="CP043538">
    <property type="protein sequence ID" value="QGY05338.1"/>
    <property type="molecule type" value="Genomic_DNA"/>
</dbReference>
<organism evidence="2 3">
    <name type="scientific">Methylobacterium mesophilicum SR1.6/6</name>
    <dbReference type="NCBI Taxonomy" id="908290"/>
    <lineage>
        <taxon>Bacteria</taxon>
        <taxon>Pseudomonadati</taxon>
        <taxon>Pseudomonadota</taxon>
        <taxon>Alphaproteobacteria</taxon>
        <taxon>Hyphomicrobiales</taxon>
        <taxon>Methylobacteriaceae</taxon>
        <taxon>Methylobacterium</taxon>
    </lineage>
</organism>